<dbReference type="EMBL" id="JACHOQ010000012">
    <property type="protein sequence ID" value="MBB5741276.1"/>
    <property type="molecule type" value="Genomic_DNA"/>
</dbReference>
<evidence type="ECO:0000313" key="3">
    <source>
        <dbReference type="Proteomes" id="UP000527324"/>
    </source>
</evidence>
<reference evidence="2 3" key="1">
    <citation type="submission" date="2020-08" db="EMBL/GenBank/DDBJ databases">
        <title>Genomic Encyclopedia of Type Strains, Phase IV (KMG-IV): sequencing the most valuable type-strain genomes for metagenomic binning, comparative biology and taxonomic classification.</title>
        <authorList>
            <person name="Goeker M."/>
        </authorList>
    </citation>
    <scope>NUCLEOTIDE SEQUENCE [LARGE SCALE GENOMIC DNA]</scope>
    <source>
        <strain evidence="2 3">DSM 4731</strain>
    </source>
</reference>
<accession>A0A7W9C9H3</accession>
<dbReference type="InterPro" id="IPR012334">
    <property type="entry name" value="Pectin_lyas_fold"/>
</dbReference>
<dbReference type="RefSeq" id="WP_183218096.1">
    <property type="nucleotide sequence ID" value="NZ_CAJFZW010000019.1"/>
</dbReference>
<organism evidence="2 3">
    <name type="scientific">Brevundimonas aurantiaca</name>
    <dbReference type="NCBI Taxonomy" id="74316"/>
    <lineage>
        <taxon>Bacteria</taxon>
        <taxon>Pseudomonadati</taxon>
        <taxon>Pseudomonadota</taxon>
        <taxon>Alphaproteobacteria</taxon>
        <taxon>Caulobacterales</taxon>
        <taxon>Caulobacteraceae</taxon>
        <taxon>Brevundimonas</taxon>
    </lineage>
</organism>
<gene>
    <name evidence="2" type="ORF">GGQ93_003015</name>
</gene>
<keyword evidence="3" id="KW-1185">Reference proteome</keyword>
<dbReference type="Proteomes" id="UP000527324">
    <property type="component" value="Unassembled WGS sequence"/>
</dbReference>
<dbReference type="SUPFAM" id="SSF51126">
    <property type="entry name" value="Pectin lyase-like"/>
    <property type="match status" value="1"/>
</dbReference>
<evidence type="ECO:0008006" key="4">
    <source>
        <dbReference type="Google" id="ProtNLM"/>
    </source>
</evidence>
<feature type="region of interest" description="Disordered" evidence="1">
    <location>
        <begin position="303"/>
        <end position="322"/>
    </location>
</feature>
<name>A0A7W9C9H3_9CAUL</name>
<dbReference type="AlphaFoldDB" id="A0A7W9C9H3"/>
<comment type="caution">
    <text evidence="2">The sequence shown here is derived from an EMBL/GenBank/DDBJ whole genome shotgun (WGS) entry which is preliminary data.</text>
</comment>
<dbReference type="InterPro" id="IPR011050">
    <property type="entry name" value="Pectin_lyase_fold/virulence"/>
</dbReference>
<protein>
    <recommendedName>
        <fullName evidence="4">Right-handed parallel beta-helix repeat-containing protein</fullName>
    </recommendedName>
</protein>
<proteinExistence type="predicted"/>
<evidence type="ECO:0000256" key="1">
    <source>
        <dbReference type="SAM" id="MobiDB-lite"/>
    </source>
</evidence>
<dbReference type="Gene3D" id="2.160.20.10">
    <property type="entry name" value="Single-stranded right-handed beta-helix, Pectin lyase-like"/>
    <property type="match status" value="1"/>
</dbReference>
<evidence type="ECO:0000313" key="2">
    <source>
        <dbReference type="EMBL" id="MBB5741276.1"/>
    </source>
</evidence>
<sequence>MVGLLLLSLLAPIDDRPAARPAARPCTPQEVRDLTTPSDRPYRLLCRAVLAGANVSRPVLIEGAEASGAGLDCGGGTIRQPGQATAQSPTVAVWSRQTPQGWSRPIGAVVRHCTVVGNIRIWGMGAGGSMRDLLASSRRPDHTTAAQAAAPSETVLEQVRFQATGTIPLYVGPGVTRTTVRESRFTGRSVSTAVYLDAESAGALIQDNDFVLRTGREMIAVDGSGANRIIGNRFALGGRGGIFLYRNCGEDGVIRHQTPSYNQITDNIFSGAGWLRPRTVVVGARQGNRRYCADDAGYPFGSSADDGDGAVGNRVERNRTGR</sequence>